<evidence type="ECO:0000313" key="1">
    <source>
        <dbReference type="EMBL" id="KAK9735811.1"/>
    </source>
</evidence>
<reference evidence="1" key="1">
    <citation type="submission" date="2024-03" db="EMBL/GenBank/DDBJ databases">
        <title>WGS assembly of Saponaria officinalis var. Norfolk2.</title>
        <authorList>
            <person name="Jenkins J."/>
            <person name="Shu S."/>
            <person name="Grimwood J."/>
            <person name="Barry K."/>
            <person name="Goodstein D."/>
            <person name="Schmutz J."/>
            <person name="Leebens-Mack J."/>
            <person name="Osbourn A."/>
        </authorList>
    </citation>
    <scope>NUCLEOTIDE SEQUENCE [LARGE SCALE GENOMIC DNA]</scope>
    <source>
        <strain evidence="1">JIC</strain>
    </source>
</reference>
<dbReference type="AlphaFoldDB" id="A0AAW1LPV8"/>
<proteinExistence type="predicted"/>
<dbReference type="InterPro" id="IPR050796">
    <property type="entry name" value="SCF_F-box_component"/>
</dbReference>
<dbReference type="PANTHER" id="PTHR31672:SF13">
    <property type="entry name" value="F-BOX PROTEIN CPR30-LIKE"/>
    <property type="match status" value="1"/>
</dbReference>
<keyword evidence="2" id="KW-1185">Reference proteome</keyword>
<gene>
    <name evidence="1" type="ORF">RND81_04G229800</name>
</gene>
<organism evidence="1 2">
    <name type="scientific">Saponaria officinalis</name>
    <name type="common">Common soapwort</name>
    <name type="synonym">Lychnis saponaria</name>
    <dbReference type="NCBI Taxonomy" id="3572"/>
    <lineage>
        <taxon>Eukaryota</taxon>
        <taxon>Viridiplantae</taxon>
        <taxon>Streptophyta</taxon>
        <taxon>Embryophyta</taxon>
        <taxon>Tracheophyta</taxon>
        <taxon>Spermatophyta</taxon>
        <taxon>Magnoliopsida</taxon>
        <taxon>eudicotyledons</taxon>
        <taxon>Gunneridae</taxon>
        <taxon>Pentapetalae</taxon>
        <taxon>Caryophyllales</taxon>
        <taxon>Caryophyllaceae</taxon>
        <taxon>Caryophylleae</taxon>
        <taxon>Saponaria</taxon>
    </lineage>
</organism>
<name>A0AAW1LPV8_SAPOF</name>
<evidence type="ECO:0000313" key="2">
    <source>
        <dbReference type="Proteomes" id="UP001443914"/>
    </source>
</evidence>
<protein>
    <submittedName>
        <fullName evidence="1">Uncharacterized protein</fullName>
    </submittedName>
</protein>
<dbReference type="EMBL" id="JBDFQZ010000004">
    <property type="protein sequence ID" value="KAK9735811.1"/>
    <property type="molecule type" value="Genomic_DNA"/>
</dbReference>
<accession>A0AAW1LPV8</accession>
<sequence length="400" mass="45700">MAFNGQIYEIFSWLPPKLLYQLSATSKPCSEFLSEIGFVEKQCRNSLIKPEEYVLIQDDFKLIGTPEYLQLCALDDKTLSSSNSNSTIRVSRVLKENDRVIASSNGLLLCVMSDCTKITSLVLCNPTTKDLTYIGLPSEEIIEGKNINLNIAWMNFITGKNYSDRNSKFPLDYTILLFNTYTWSNYRDVYVNDGDDNWVLKMEDLYIGPGNVDFQRPVHGTDGIYFLSDAGFMEHNKNNRNITPYYVLHYDIQHGTSKILGLPDEVQNIKDLNHIRIGIFGWEKSNVDPSCFRSICLVKVEFSEIISIWTLDLVMNKSIAHDLGIKDSIPWLPSFAIIEKNLIIGAEEYIYSYSLDKKVSKTRRISKIKDSLGAPIKFDGYSSTLRPCNKDTIRSLYRVI</sequence>
<comment type="caution">
    <text evidence="1">The sequence shown here is derived from an EMBL/GenBank/DDBJ whole genome shotgun (WGS) entry which is preliminary data.</text>
</comment>
<dbReference type="Proteomes" id="UP001443914">
    <property type="component" value="Unassembled WGS sequence"/>
</dbReference>
<dbReference type="PANTHER" id="PTHR31672">
    <property type="entry name" value="BNACNNG10540D PROTEIN"/>
    <property type="match status" value="1"/>
</dbReference>